<dbReference type="GO" id="GO:0016279">
    <property type="term" value="F:protein-lysine N-methyltransferase activity"/>
    <property type="evidence" value="ECO:0007669"/>
    <property type="project" value="TreeGrafter"/>
</dbReference>
<dbReference type="Proteomes" id="UP000051497">
    <property type="component" value="Unassembled WGS sequence"/>
</dbReference>
<dbReference type="SUPFAM" id="SSF53335">
    <property type="entry name" value="S-adenosyl-L-methionine-dependent methyltransferases"/>
    <property type="match status" value="1"/>
</dbReference>
<organism evidence="7">
    <name type="scientific">Candidatus Berkiella aquae</name>
    <dbReference type="NCBI Taxonomy" id="295108"/>
    <lineage>
        <taxon>Bacteria</taxon>
        <taxon>Pseudomonadati</taxon>
        <taxon>Pseudomonadota</taxon>
        <taxon>Gammaproteobacteria</taxon>
        <taxon>Candidatus Berkiellales</taxon>
        <taxon>Candidatus Berkiellaceae</taxon>
        <taxon>Candidatus Berkiella</taxon>
    </lineage>
</organism>
<keyword evidence="7" id="KW-0689">Ribosomal protein</keyword>
<keyword evidence="3 6" id="KW-0489">Methyltransferase</keyword>
<feature type="binding site" evidence="6">
    <location>
        <position position="145"/>
    </location>
    <ligand>
        <name>S-adenosyl-L-methionine</name>
        <dbReference type="ChEBI" id="CHEBI:59789"/>
    </ligand>
</feature>
<dbReference type="RefSeq" id="WP_075065318.1">
    <property type="nucleotide sequence ID" value="NZ_LKAJ02000001.1"/>
</dbReference>
<dbReference type="EMBL" id="LKAJ02000001">
    <property type="protein sequence ID" value="MCS5712540.1"/>
    <property type="molecule type" value="Genomic_DNA"/>
</dbReference>
<dbReference type="NCBIfam" id="TIGR00406">
    <property type="entry name" value="prmA"/>
    <property type="match status" value="1"/>
</dbReference>
<evidence type="ECO:0000313" key="8">
    <source>
        <dbReference type="EMBL" id="MCS5712540.1"/>
    </source>
</evidence>
<feature type="binding site" evidence="6">
    <location>
        <position position="166"/>
    </location>
    <ligand>
        <name>S-adenosyl-L-methionine</name>
        <dbReference type="ChEBI" id="CHEBI:59789"/>
    </ligand>
</feature>
<dbReference type="PATRIC" id="fig|1590043.3.peg.679"/>
<keyword evidence="7" id="KW-0687">Ribonucleoprotein</keyword>
<reference evidence="8" key="3">
    <citation type="submission" date="2021-06" db="EMBL/GenBank/DDBJ databases">
        <title>Genomic Description and Analysis of Intracellular Bacteria, Candidatus Berkiella cookevillensis and Candidatus Berkiella aquae.</title>
        <authorList>
            <person name="Kidane D.T."/>
            <person name="Mehari Y.T."/>
            <person name="Rice F.C."/>
            <person name="Arivett B.A."/>
            <person name="Farone A.L."/>
            <person name="Berk S.G."/>
            <person name="Farone M.B."/>
        </authorList>
    </citation>
    <scope>NUCLEOTIDE SEQUENCE</scope>
    <source>
        <strain evidence="8">HT99</strain>
    </source>
</reference>
<dbReference type="Gene3D" id="3.40.50.150">
    <property type="entry name" value="Vaccinia Virus protein VP39"/>
    <property type="match status" value="1"/>
</dbReference>
<dbReference type="GO" id="GO:0032259">
    <property type="term" value="P:methylation"/>
    <property type="evidence" value="ECO:0007669"/>
    <property type="project" value="UniProtKB-KW"/>
</dbReference>
<gene>
    <name evidence="6 7" type="primary">prmA</name>
    <name evidence="7" type="ORF">HT99x_00678</name>
    <name evidence="8" type="ORF">HT99x_013955</name>
</gene>
<dbReference type="PANTHER" id="PTHR43648:SF1">
    <property type="entry name" value="ELECTRON TRANSFER FLAVOPROTEIN BETA SUBUNIT LYSINE METHYLTRANSFERASE"/>
    <property type="match status" value="1"/>
</dbReference>
<dbReference type="GO" id="GO:0005829">
    <property type="term" value="C:cytosol"/>
    <property type="evidence" value="ECO:0007669"/>
    <property type="project" value="TreeGrafter"/>
</dbReference>
<evidence type="ECO:0000256" key="6">
    <source>
        <dbReference type="HAMAP-Rule" id="MF_00735"/>
    </source>
</evidence>
<dbReference type="EMBL" id="LKAJ01000002">
    <property type="protein sequence ID" value="KRG22259.1"/>
    <property type="molecule type" value="Genomic_DNA"/>
</dbReference>
<evidence type="ECO:0000256" key="3">
    <source>
        <dbReference type="ARBA" id="ARBA00022603"/>
    </source>
</evidence>
<evidence type="ECO:0000313" key="9">
    <source>
        <dbReference type="Proteomes" id="UP000051497"/>
    </source>
</evidence>
<comment type="catalytic activity">
    <reaction evidence="6">
        <text>L-lysyl-[protein] + 3 S-adenosyl-L-methionine = N(6),N(6),N(6)-trimethyl-L-lysyl-[protein] + 3 S-adenosyl-L-homocysteine + 3 H(+)</text>
        <dbReference type="Rhea" id="RHEA:54192"/>
        <dbReference type="Rhea" id="RHEA-COMP:9752"/>
        <dbReference type="Rhea" id="RHEA-COMP:13826"/>
        <dbReference type="ChEBI" id="CHEBI:15378"/>
        <dbReference type="ChEBI" id="CHEBI:29969"/>
        <dbReference type="ChEBI" id="CHEBI:57856"/>
        <dbReference type="ChEBI" id="CHEBI:59789"/>
        <dbReference type="ChEBI" id="CHEBI:61961"/>
    </reaction>
</comment>
<evidence type="ECO:0000256" key="1">
    <source>
        <dbReference type="ARBA" id="ARBA00009741"/>
    </source>
</evidence>
<dbReference type="OrthoDB" id="9785995at2"/>
<protein>
    <recommendedName>
        <fullName evidence="6">Ribosomal protein L11 methyltransferase</fullName>
        <shortName evidence="6">L11 Mtase</shortName>
        <ecNumber evidence="6">2.1.1.-</ecNumber>
    </recommendedName>
</protein>
<dbReference type="PIRSF" id="PIRSF000401">
    <property type="entry name" value="RPL11_MTase"/>
    <property type="match status" value="1"/>
</dbReference>
<dbReference type="Pfam" id="PF06325">
    <property type="entry name" value="PrmA"/>
    <property type="match status" value="1"/>
</dbReference>
<evidence type="ECO:0000256" key="4">
    <source>
        <dbReference type="ARBA" id="ARBA00022679"/>
    </source>
</evidence>
<keyword evidence="2 6" id="KW-0963">Cytoplasm</keyword>
<dbReference type="STRING" id="295108.HT99x_00678"/>
<name>A0A0Q9Z1A2_9GAMM</name>
<keyword evidence="4 6" id="KW-0808">Transferase</keyword>
<reference evidence="8" key="2">
    <citation type="journal article" date="2016" name="Genome Announc.">
        <title>Draft Genome Sequences of Two Novel Amoeba-Resistant Intranuclear Bacteria, 'Candidatus Berkiella cookevillensis' and 'Candidatus Berkiella aquae'.</title>
        <authorList>
            <person name="Mehari Y.T."/>
            <person name="Arivett B.A."/>
            <person name="Farone A.L."/>
            <person name="Gunderson J.H."/>
            <person name="Farone M.B."/>
        </authorList>
    </citation>
    <scope>NUCLEOTIDE SEQUENCE</scope>
    <source>
        <strain evidence="8">HT99</strain>
    </source>
</reference>
<dbReference type="EC" id="2.1.1.-" evidence="6"/>
<evidence type="ECO:0000313" key="7">
    <source>
        <dbReference type="EMBL" id="KRG22259.1"/>
    </source>
</evidence>
<feature type="binding site" evidence="6">
    <location>
        <position position="230"/>
    </location>
    <ligand>
        <name>S-adenosyl-L-methionine</name>
        <dbReference type="ChEBI" id="CHEBI:59789"/>
    </ligand>
</feature>
<keyword evidence="9" id="KW-1185">Reference proteome</keyword>
<dbReference type="InterPro" id="IPR029063">
    <property type="entry name" value="SAM-dependent_MTases_sf"/>
</dbReference>
<dbReference type="PANTHER" id="PTHR43648">
    <property type="entry name" value="ELECTRON TRANSFER FLAVOPROTEIN BETA SUBUNIT LYSINE METHYLTRANSFERASE"/>
    <property type="match status" value="1"/>
</dbReference>
<feature type="binding site" evidence="6">
    <location>
        <position position="188"/>
    </location>
    <ligand>
        <name>S-adenosyl-L-methionine</name>
        <dbReference type="ChEBI" id="CHEBI:59789"/>
    </ligand>
</feature>
<sequence length="294" mass="32419">MSFVEISFEVEEKATSSCSELLENLGALAVSYFDGANEPLLEPKPGTTPLWNKVKIVGLFDKEADLNHLRKTIFAFLPDLSLQVTTLPDQEWTRVWLEHFKPMPFGQGFWVAPHEHPDCALLEKEAIVLKLDPGLAFGTGTHPTTALCLEWLSNHRPLNQRVIDYGCGSGILGIGALLLGAHQVDAIDYDPQALISTRDNAIRNGLSDAQIAVFTPEAFQGQTAQTVLANILAEPLIELAPRLRLLTNMGGHIVLSGLLTNQSEAVLAVYREWFDFEPVKSIEEWALLVGKRIA</sequence>
<comment type="subcellular location">
    <subcellularLocation>
        <location evidence="6">Cytoplasm</location>
    </subcellularLocation>
</comment>
<dbReference type="InterPro" id="IPR050078">
    <property type="entry name" value="Ribosomal_L11_MeTrfase_PrmA"/>
</dbReference>
<reference evidence="7" key="1">
    <citation type="submission" date="2015-09" db="EMBL/GenBank/DDBJ databases">
        <title>Draft Genome Sequences of Two Novel Amoeba-resistant Intranuclear Bacteria, Candidatus Berkiella cookevillensis and Candidatus Berkiella aquae.</title>
        <authorList>
            <person name="Mehari Y.T."/>
            <person name="Arivett B.A."/>
            <person name="Farone A.L."/>
            <person name="Gunderson J.H."/>
            <person name="Farone M.B."/>
        </authorList>
    </citation>
    <scope>NUCLEOTIDE SEQUENCE [LARGE SCALE GENOMIC DNA]</scope>
    <source>
        <strain evidence="7">HT99</strain>
    </source>
</reference>
<comment type="function">
    <text evidence="6">Methylates ribosomal protein L11.</text>
</comment>
<keyword evidence="5 6" id="KW-0949">S-adenosyl-L-methionine</keyword>
<comment type="caution">
    <text evidence="7">The sequence shown here is derived from an EMBL/GenBank/DDBJ whole genome shotgun (WGS) entry which is preliminary data.</text>
</comment>
<dbReference type="CDD" id="cd02440">
    <property type="entry name" value="AdoMet_MTases"/>
    <property type="match status" value="1"/>
</dbReference>
<proteinExistence type="inferred from homology"/>
<dbReference type="GO" id="GO:0005840">
    <property type="term" value="C:ribosome"/>
    <property type="evidence" value="ECO:0007669"/>
    <property type="project" value="UniProtKB-KW"/>
</dbReference>
<accession>A0A0Q9Z1A2</accession>
<dbReference type="AlphaFoldDB" id="A0A0Q9Z1A2"/>
<dbReference type="InterPro" id="IPR004498">
    <property type="entry name" value="Ribosomal_PrmA_MeTrfase"/>
</dbReference>
<evidence type="ECO:0000256" key="5">
    <source>
        <dbReference type="ARBA" id="ARBA00022691"/>
    </source>
</evidence>
<comment type="similarity">
    <text evidence="1 6">Belongs to the methyltransferase superfamily. PrmA family.</text>
</comment>
<dbReference type="HAMAP" id="MF_00735">
    <property type="entry name" value="Methyltr_PrmA"/>
    <property type="match status" value="1"/>
</dbReference>
<evidence type="ECO:0000256" key="2">
    <source>
        <dbReference type="ARBA" id="ARBA00022490"/>
    </source>
</evidence>